<accession>A0A934J251</accession>
<dbReference type="AlphaFoldDB" id="A0A934J251"/>
<feature type="compositionally biased region" description="Basic and acidic residues" evidence="1">
    <location>
        <begin position="62"/>
        <end position="99"/>
    </location>
</feature>
<gene>
    <name evidence="2" type="ORF">JFN88_19560</name>
</gene>
<protein>
    <submittedName>
        <fullName evidence="2">Uncharacterized protein</fullName>
    </submittedName>
</protein>
<keyword evidence="3" id="KW-1185">Reference proteome</keyword>
<dbReference type="EMBL" id="JAELUP010000103">
    <property type="protein sequence ID" value="MBJ6363406.1"/>
    <property type="molecule type" value="Genomic_DNA"/>
</dbReference>
<organism evidence="2 3">
    <name type="scientific">Paenibacillus roseus</name>
    <dbReference type="NCBI Taxonomy" id="2798579"/>
    <lineage>
        <taxon>Bacteria</taxon>
        <taxon>Bacillati</taxon>
        <taxon>Bacillota</taxon>
        <taxon>Bacilli</taxon>
        <taxon>Bacillales</taxon>
        <taxon>Paenibacillaceae</taxon>
        <taxon>Paenibacillus</taxon>
    </lineage>
</organism>
<evidence type="ECO:0000313" key="3">
    <source>
        <dbReference type="Proteomes" id="UP000640274"/>
    </source>
</evidence>
<name>A0A934J251_9BACL</name>
<dbReference type="Gene3D" id="3.30.1490.480">
    <property type="entry name" value="Endolytic murein transglycosylase"/>
    <property type="match status" value="1"/>
</dbReference>
<dbReference type="RefSeq" id="WP_199020950.1">
    <property type="nucleotide sequence ID" value="NZ_JAELUP010000103.1"/>
</dbReference>
<reference evidence="2" key="1">
    <citation type="submission" date="2020-12" db="EMBL/GenBank/DDBJ databases">
        <authorList>
            <person name="Huq M.A."/>
        </authorList>
    </citation>
    <scope>NUCLEOTIDE SEQUENCE</scope>
    <source>
        <strain evidence="2">MAHUQ-46</strain>
    </source>
</reference>
<feature type="compositionally biased region" description="Basic and acidic residues" evidence="1">
    <location>
        <begin position="43"/>
        <end position="52"/>
    </location>
</feature>
<proteinExistence type="predicted"/>
<comment type="caution">
    <text evidence="2">The sequence shown here is derived from an EMBL/GenBank/DDBJ whole genome shotgun (WGS) entry which is preliminary data.</text>
</comment>
<evidence type="ECO:0000313" key="2">
    <source>
        <dbReference type="EMBL" id="MBJ6363406.1"/>
    </source>
</evidence>
<evidence type="ECO:0000256" key="1">
    <source>
        <dbReference type="SAM" id="MobiDB-lite"/>
    </source>
</evidence>
<sequence length="184" mass="20747">MFKERSFVLGLGLGVMAGVLLLQLMISADVQQTKADWIASEVSEAKGPKESSNEANGGESQELSRLKQEIEALKQEQEKQQGEQQKAVEEALAKQRSELEAERENNSRIWAVTIRKGMGMKEIGILLEDAALVEDASAFLKETRLSRNRIRNGKYYFTGFADYDEIKKTLLRDPLLSRPVKEEQ</sequence>
<feature type="region of interest" description="Disordered" evidence="1">
    <location>
        <begin position="42"/>
        <end position="99"/>
    </location>
</feature>
<dbReference type="Proteomes" id="UP000640274">
    <property type="component" value="Unassembled WGS sequence"/>
</dbReference>